<keyword evidence="3" id="KW-0805">Transcription regulation</keyword>
<feature type="compositionally biased region" description="Basic and acidic residues" evidence="7">
    <location>
        <begin position="161"/>
        <end position="170"/>
    </location>
</feature>
<comment type="subcellular location">
    <subcellularLocation>
        <location evidence="1">Nucleus</location>
    </subcellularLocation>
</comment>
<dbReference type="PANTHER" id="PTHR45614">
    <property type="entry name" value="MYB PROTEIN-RELATED"/>
    <property type="match status" value="1"/>
</dbReference>
<dbReference type="InterPro" id="IPR001005">
    <property type="entry name" value="SANT/Myb"/>
</dbReference>
<name>A0A5A7RDF0_STRAF</name>
<evidence type="ECO:0000256" key="6">
    <source>
        <dbReference type="ARBA" id="ARBA00023242"/>
    </source>
</evidence>
<dbReference type="InterPro" id="IPR009057">
    <property type="entry name" value="Homeodomain-like_sf"/>
</dbReference>
<sequence>MANDCHSADAYGDGGVATAGESFAAVPGDSVGRESKQPIDRVKGPWSRDEDEMLSRLVSSFGARNWSLIARGIPGRSGKSCRLRWCNQLDPAVERKPFTDEEERIILQAHTIHGNKWASIAKLLPGRTDNAIKNHWNSSLRRRGMNPRKSKSKINNLSGEKSVEKSKASSEETPSCGDANSFKSSEVKDITSFERADGNKNHQAKSTLLRPVARVSAFTIYNQMDTDLAENNINPSPKTVPLEAPFVQNSSPDMGIRKLLEGSYNNDLIVPYRCGHGCCENFTEANSLLGREFVDYTEPPFFTSHELAALAADISNVAWSKSGLGSSSSIKAMNNEVCGFSCDDGNQQTRHLEDSGENDHSSSFEIGKSELTSN</sequence>
<proteinExistence type="predicted"/>
<evidence type="ECO:0000259" key="9">
    <source>
        <dbReference type="PROSITE" id="PS51294"/>
    </source>
</evidence>
<evidence type="ECO:0000256" key="4">
    <source>
        <dbReference type="ARBA" id="ARBA00023125"/>
    </source>
</evidence>
<dbReference type="GO" id="GO:0005634">
    <property type="term" value="C:nucleus"/>
    <property type="evidence" value="ECO:0007669"/>
    <property type="project" value="UniProtKB-SubCell"/>
</dbReference>
<evidence type="ECO:0000256" key="1">
    <source>
        <dbReference type="ARBA" id="ARBA00004123"/>
    </source>
</evidence>
<organism evidence="10 11">
    <name type="scientific">Striga asiatica</name>
    <name type="common">Asiatic witchweed</name>
    <name type="synonym">Buchnera asiatica</name>
    <dbReference type="NCBI Taxonomy" id="4170"/>
    <lineage>
        <taxon>Eukaryota</taxon>
        <taxon>Viridiplantae</taxon>
        <taxon>Streptophyta</taxon>
        <taxon>Embryophyta</taxon>
        <taxon>Tracheophyta</taxon>
        <taxon>Spermatophyta</taxon>
        <taxon>Magnoliopsida</taxon>
        <taxon>eudicotyledons</taxon>
        <taxon>Gunneridae</taxon>
        <taxon>Pentapetalae</taxon>
        <taxon>asterids</taxon>
        <taxon>lamiids</taxon>
        <taxon>Lamiales</taxon>
        <taxon>Orobanchaceae</taxon>
        <taxon>Buchnereae</taxon>
        <taxon>Striga</taxon>
    </lineage>
</organism>
<dbReference type="CDD" id="cd00167">
    <property type="entry name" value="SANT"/>
    <property type="match status" value="2"/>
</dbReference>
<feature type="region of interest" description="Disordered" evidence="7">
    <location>
        <begin position="26"/>
        <end position="46"/>
    </location>
</feature>
<evidence type="ECO:0000256" key="2">
    <source>
        <dbReference type="ARBA" id="ARBA00022737"/>
    </source>
</evidence>
<dbReference type="SUPFAM" id="SSF46689">
    <property type="entry name" value="Homeodomain-like"/>
    <property type="match status" value="1"/>
</dbReference>
<dbReference type="FunFam" id="1.10.10.60:FF:000060">
    <property type="entry name" value="MYB transcription factor"/>
    <property type="match status" value="1"/>
</dbReference>
<evidence type="ECO:0000259" key="8">
    <source>
        <dbReference type="PROSITE" id="PS50090"/>
    </source>
</evidence>
<accession>A0A5A7RDF0</accession>
<feature type="compositionally biased region" description="Basic residues" evidence="7">
    <location>
        <begin position="140"/>
        <end position="152"/>
    </location>
</feature>
<protein>
    <submittedName>
        <fullName evidence="10">Myb domain protein 1</fullName>
    </submittedName>
</protein>
<evidence type="ECO:0000256" key="7">
    <source>
        <dbReference type="SAM" id="MobiDB-lite"/>
    </source>
</evidence>
<dbReference type="Pfam" id="PF00249">
    <property type="entry name" value="Myb_DNA-binding"/>
    <property type="match status" value="2"/>
</dbReference>
<keyword evidence="2" id="KW-0677">Repeat</keyword>
<dbReference type="PROSITE" id="PS51294">
    <property type="entry name" value="HTH_MYB"/>
    <property type="match status" value="2"/>
</dbReference>
<dbReference type="PANTHER" id="PTHR45614:SF300">
    <property type="entry name" value="MYB TRANSCRIPTION FACTOR"/>
    <property type="match status" value="1"/>
</dbReference>
<feature type="domain" description="HTH myb-type" evidence="9">
    <location>
        <begin position="95"/>
        <end position="144"/>
    </location>
</feature>
<evidence type="ECO:0000313" key="10">
    <source>
        <dbReference type="EMBL" id="GER54401.1"/>
    </source>
</evidence>
<evidence type="ECO:0000256" key="5">
    <source>
        <dbReference type="ARBA" id="ARBA00023163"/>
    </source>
</evidence>
<dbReference type="AlphaFoldDB" id="A0A5A7RDF0"/>
<evidence type="ECO:0000313" key="11">
    <source>
        <dbReference type="Proteomes" id="UP000325081"/>
    </source>
</evidence>
<dbReference type="InterPro" id="IPR017930">
    <property type="entry name" value="Myb_dom"/>
</dbReference>
<dbReference type="EMBL" id="BKCP01011070">
    <property type="protein sequence ID" value="GER54401.1"/>
    <property type="molecule type" value="Genomic_DNA"/>
</dbReference>
<dbReference type="GO" id="GO:0000981">
    <property type="term" value="F:DNA-binding transcription factor activity, RNA polymerase II-specific"/>
    <property type="evidence" value="ECO:0007669"/>
    <property type="project" value="TreeGrafter"/>
</dbReference>
<feature type="region of interest" description="Disordered" evidence="7">
    <location>
        <begin position="348"/>
        <end position="374"/>
    </location>
</feature>
<dbReference type="InterPro" id="IPR050560">
    <property type="entry name" value="MYB_TF"/>
</dbReference>
<keyword evidence="5" id="KW-0804">Transcription</keyword>
<feature type="compositionally biased region" description="Basic and acidic residues" evidence="7">
    <location>
        <begin position="350"/>
        <end position="362"/>
    </location>
</feature>
<dbReference type="Gene3D" id="1.10.10.60">
    <property type="entry name" value="Homeodomain-like"/>
    <property type="match status" value="2"/>
</dbReference>
<dbReference type="PROSITE" id="PS50090">
    <property type="entry name" value="MYB_LIKE"/>
    <property type="match status" value="2"/>
</dbReference>
<feature type="compositionally biased region" description="Basic and acidic residues" evidence="7">
    <location>
        <begin position="31"/>
        <end position="46"/>
    </location>
</feature>
<keyword evidence="11" id="KW-1185">Reference proteome</keyword>
<feature type="domain" description="Myb-like" evidence="8">
    <location>
        <begin position="38"/>
        <end position="89"/>
    </location>
</feature>
<feature type="region of interest" description="Disordered" evidence="7">
    <location>
        <begin position="131"/>
        <end position="182"/>
    </location>
</feature>
<keyword evidence="6" id="KW-0539">Nucleus</keyword>
<keyword evidence="4" id="KW-0238">DNA-binding</keyword>
<comment type="caution">
    <text evidence="10">The sequence shown here is derived from an EMBL/GenBank/DDBJ whole genome shotgun (WGS) entry which is preliminary data.</text>
</comment>
<dbReference type="SMART" id="SM00717">
    <property type="entry name" value="SANT"/>
    <property type="match status" value="2"/>
</dbReference>
<dbReference type="Proteomes" id="UP000325081">
    <property type="component" value="Unassembled WGS sequence"/>
</dbReference>
<gene>
    <name evidence="10" type="ORF">STAS_31988</name>
</gene>
<feature type="domain" description="Myb-like" evidence="8">
    <location>
        <begin position="90"/>
        <end position="140"/>
    </location>
</feature>
<reference evidence="11" key="1">
    <citation type="journal article" date="2019" name="Curr. Biol.">
        <title>Genome Sequence of Striga asiatica Provides Insight into the Evolution of Plant Parasitism.</title>
        <authorList>
            <person name="Yoshida S."/>
            <person name="Kim S."/>
            <person name="Wafula E.K."/>
            <person name="Tanskanen J."/>
            <person name="Kim Y.M."/>
            <person name="Honaas L."/>
            <person name="Yang Z."/>
            <person name="Spallek T."/>
            <person name="Conn C.E."/>
            <person name="Ichihashi Y."/>
            <person name="Cheong K."/>
            <person name="Cui S."/>
            <person name="Der J.P."/>
            <person name="Gundlach H."/>
            <person name="Jiao Y."/>
            <person name="Hori C."/>
            <person name="Ishida J.K."/>
            <person name="Kasahara H."/>
            <person name="Kiba T."/>
            <person name="Kim M.S."/>
            <person name="Koo N."/>
            <person name="Laohavisit A."/>
            <person name="Lee Y.H."/>
            <person name="Lumba S."/>
            <person name="McCourt P."/>
            <person name="Mortimer J.C."/>
            <person name="Mutuku J.M."/>
            <person name="Nomura T."/>
            <person name="Sasaki-Sekimoto Y."/>
            <person name="Seto Y."/>
            <person name="Wang Y."/>
            <person name="Wakatake T."/>
            <person name="Sakakibara H."/>
            <person name="Demura T."/>
            <person name="Yamaguchi S."/>
            <person name="Yoneyama K."/>
            <person name="Manabe R.I."/>
            <person name="Nelson D.C."/>
            <person name="Schulman A.H."/>
            <person name="Timko M.P."/>
            <person name="dePamphilis C.W."/>
            <person name="Choi D."/>
            <person name="Shirasu K."/>
        </authorList>
    </citation>
    <scope>NUCLEOTIDE SEQUENCE [LARGE SCALE GENOMIC DNA]</scope>
    <source>
        <strain evidence="11">cv. UVA1</strain>
    </source>
</reference>
<evidence type="ECO:0000256" key="3">
    <source>
        <dbReference type="ARBA" id="ARBA00023015"/>
    </source>
</evidence>
<dbReference type="OrthoDB" id="2143914at2759"/>
<dbReference type="GO" id="GO:0000978">
    <property type="term" value="F:RNA polymerase II cis-regulatory region sequence-specific DNA binding"/>
    <property type="evidence" value="ECO:0007669"/>
    <property type="project" value="TreeGrafter"/>
</dbReference>
<feature type="domain" description="HTH myb-type" evidence="9">
    <location>
        <begin position="40"/>
        <end position="93"/>
    </location>
</feature>